<protein>
    <recommendedName>
        <fullName evidence="1">DUF2760 domain-containing protein</fullName>
    </recommendedName>
</protein>
<evidence type="ECO:0000313" key="2">
    <source>
        <dbReference type="EMBL" id="KIA77581.1"/>
    </source>
</evidence>
<organism evidence="2 3">
    <name type="scientific">Parachlamydia acanthamoebae</name>
    <dbReference type="NCBI Taxonomy" id="83552"/>
    <lineage>
        <taxon>Bacteria</taxon>
        <taxon>Pseudomonadati</taxon>
        <taxon>Chlamydiota</taxon>
        <taxon>Chlamydiia</taxon>
        <taxon>Parachlamydiales</taxon>
        <taxon>Parachlamydiaceae</taxon>
        <taxon>Parachlamydia</taxon>
    </lineage>
</organism>
<dbReference type="PATRIC" id="fig|83552.4.peg.1220"/>
<feature type="domain" description="DUF2760" evidence="1">
    <location>
        <begin position="41"/>
        <end position="162"/>
    </location>
</feature>
<gene>
    <name evidence="2" type="ORF">DB43_GD00120</name>
</gene>
<dbReference type="InterPro" id="IPR021212">
    <property type="entry name" value="DUF2760"/>
</dbReference>
<comment type="caution">
    <text evidence="2">The sequence shown here is derived from an EMBL/GenBank/DDBJ whole genome shotgun (WGS) entry which is preliminary data.</text>
</comment>
<name>A0A0C1C1S9_9BACT</name>
<accession>A0A0C1C1S9</accession>
<sequence length="167" mass="18663">MMGLITAFKAFFKTFKDPQGAQQFLDGQQPSKQIPQQESDPSHLRLLAILQRTGRLIDFIQEDISSFDDAQVGAAVRQIHQDCQKTLDDLVAIRPLLDENEGSKIQIAAGYDPSMYKLVGHLSGTPPFTGTVIHRGWKAHKKSLPKKTDTHLDEIICPAEIDIIRKS</sequence>
<reference evidence="2 3" key="1">
    <citation type="journal article" date="2014" name="Mol. Biol. Evol.">
        <title>Massive expansion of Ubiquitination-related gene families within the Chlamydiae.</title>
        <authorList>
            <person name="Domman D."/>
            <person name="Collingro A."/>
            <person name="Lagkouvardos I."/>
            <person name="Gehre L."/>
            <person name="Weinmaier T."/>
            <person name="Rattei T."/>
            <person name="Subtil A."/>
            <person name="Horn M."/>
        </authorList>
    </citation>
    <scope>NUCLEOTIDE SEQUENCE [LARGE SCALE GENOMIC DNA]</scope>
    <source>
        <strain evidence="2 3">OEW1</strain>
    </source>
</reference>
<proteinExistence type="predicted"/>
<dbReference type="Proteomes" id="UP000031307">
    <property type="component" value="Unassembled WGS sequence"/>
</dbReference>
<dbReference type="AlphaFoldDB" id="A0A0C1C1S9"/>
<evidence type="ECO:0000313" key="3">
    <source>
        <dbReference type="Proteomes" id="UP000031307"/>
    </source>
</evidence>
<evidence type="ECO:0000259" key="1">
    <source>
        <dbReference type="Pfam" id="PF10816"/>
    </source>
</evidence>
<dbReference type="EMBL" id="JSAM01000073">
    <property type="protein sequence ID" value="KIA77581.1"/>
    <property type="molecule type" value="Genomic_DNA"/>
</dbReference>
<dbReference type="Pfam" id="PF10816">
    <property type="entry name" value="DUF2760"/>
    <property type="match status" value="1"/>
</dbReference>